<feature type="region of interest" description="Disordered" evidence="1">
    <location>
        <begin position="1"/>
        <end position="21"/>
    </location>
</feature>
<dbReference type="AlphaFoldDB" id="A0A918HG09"/>
<reference evidence="2" key="2">
    <citation type="submission" date="2020-09" db="EMBL/GenBank/DDBJ databases">
        <authorList>
            <person name="Sun Q."/>
            <person name="Ohkuma M."/>
        </authorList>
    </citation>
    <scope>NUCLEOTIDE SEQUENCE</scope>
    <source>
        <strain evidence="2">JCM 4125</strain>
    </source>
</reference>
<feature type="compositionally biased region" description="Low complexity" evidence="1">
    <location>
        <begin position="119"/>
        <end position="130"/>
    </location>
</feature>
<dbReference type="EMBL" id="BMSA01000012">
    <property type="protein sequence ID" value="GGT60312.1"/>
    <property type="molecule type" value="Genomic_DNA"/>
</dbReference>
<protein>
    <submittedName>
        <fullName evidence="2">Uncharacterized protein</fullName>
    </submittedName>
</protein>
<organism evidence="2 3">
    <name type="scientific">Streptomyces phaeofaciens</name>
    <dbReference type="NCBI Taxonomy" id="68254"/>
    <lineage>
        <taxon>Bacteria</taxon>
        <taxon>Bacillati</taxon>
        <taxon>Actinomycetota</taxon>
        <taxon>Actinomycetes</taxon>
        <taxon>Kitasatosporales</taxon>
        <taxon>Streptomycetaceae</taxon>
        <taxon>Streptomyces</taxon>
    </lineage>
</organism>
<accession>A0A918HG09</accession>
<name>A0A918HG09_9ACTN</name>
<gene>
    <name evidence="2" type="ORF">GCM10010226_42160</name>
</gene>
<feature type="region of interest" description="Disordered" evidence="1">
    <location>
        <begin position="49"/>
        <end position="163"/>
    </location>
</feature>
<evidence type="ECO:0000313" key="2">
    <source>
        <dbReference type="EMBL" id="GGT60312.1"/>
    </source>
</evidence>
<evidence type="ECO:0000313" key="3">
    <source>
        <dbReference type="Proteomes" id="UP000646776"/>
    </source>
</evidence>
<feature type="compositionally biased region" description="Gly residues" evidence="1">
    <location>
        <begin position="53"/>
        <end position="64"/>
    </location>
</feature>
<sequence length="250" mass="25030">MPKPPERPTRTRTRGRRGALWGASAAAVVCTGIVLGGCGGGGHGGDFVAVGPAGDGTPGAGTRPGPGPTGEVRLIPLDGPSANSPREEGGPSAGGTSSTQADPSAETASPAGATASGRTTPASAPTHTPAPSVPAPAPSPTSARPDPPAPAALTTGTPLRAPSDRRWCEDVTLAFHNSGGTAVRSGTVSFGTHVVDALGIDWATLGSTEPLPTPIAPGARKRQTWTVCVDSWRVPLGMHIETRDVSVRWE</sequence>
<feature type="compositionally biased region" description="Pro residues" evidence="1">
    <location>
        <begin position="131"/>
        <end position="150"/>
    </location>
</feature>
<keyword evidence="3" id="KW-1185">Reference proteome</keyword>
<evidence type="ECO:0000256" key="1">
    <source>
        <dbReference type="SAM" id="MobiDB-lite"/>
    </source>
</evidence>
<dbReference type="RefSeq" id="WP_189712874.1">
    <property type="nucleotide sequence ID" value="NZ_BMSA01000012.1"/>
</dbReference>
<comment type="caution">
    <text evidence="2">The sequence shown here is derived from an EMBL/GenBank/DDBJ whole genome shotgun (WGS) entry which is preliminary data.</text>
</comment>
<proteinExistence type="predicted"/>
<feature type="compositionally biased region" description="Low complexity" evidence="1">
    <location>
        <begin position="151"/>
        <end position="161"/>
    </location>
</feature>
<reference evidence="2" key="1">
    <citation type="journal article" date="2014" name="Int. J. Syst. Evol. Microbiol.">
        <title>Complete genome sequence of Corynebacterium casei LMG S-19264T (=DSM 44701T), isolated from a smear-ripened cheese.</title>
        <authorList>
            <consortium name="US DOE Joint Genome Institute (JGI-PGF)"/>
            <person name="Walter F."/>
            <person name="Albersmeier A."/>
            <person name="Kalinowski J."/>
            <person name="Ruckert C."/>
        </authorList>
    </citation>
    <scope>NUCLEOTIDE SEQUENCE</scope>
    <source>
        <strain evidence="2">JCM 4125</strain>
    </source>
</reference>
<dbReference type="Proteomes" id="UP000646776">
    <property type="component" value="Unassembled WGS sequence"/>
</dbReference>